<protein>
    <submittedName>
        <fullName evidence="1">Uncharacterized protein</fullName>
    </submittedName>
</protein>
<reference evidence="1" key="1">
    <citation type="journal article" date="2021" name="PeerJ">
        <title>Extensive microbial diversity within the chicken gut microbiome revealed by metagenomics and culture.</title>
        <authorList>
            <person name="Gilroy R."/>
            <person name="Ravi A."/>
            <person name="Getino M."/>
            <person name="Pursley I."/>
            <person name="Horton D.L."/>
            <person name="Alikhan N.F."/>
            <person name="Baker D."/>
            <person name="Gharbi K."/>
            <person name="Hall N."/>
            <person name="Watson M."/>
            <person name="Adriaenssens E.M."/>
            <person name="Foster-Nyarko E."/>
            <person name="Jarju S."/>
            <person name="Secka A."/>
            <person name="Antonio M."/>
            <person name="Oren A."/>
            <person name="Chaudhuri R.R."/>
            <person name="La Ragione R."/>
            <person name="Hildebrand F."/>
            <person name="Pallen M.J."/>
        </authorList>
    </citation>
    <scope>NUCLEOTIDE SEQUENCE</scope>
    <source>
        <strain evidence="1">ChiSjej5B23-15282</strain>
    </source>
</reference>
<dbReference type="EMBL" id="DXFA01000053">
    <property type="protein sequence ID" value="HIX47944.1"/>
    <property type="molecule type" value="Genomic_DNA"/>
</dbReference>
<gene>
    <name evidence="1" type="ORF">H9981_02840</name>
</gene>
<accession>A0A9D1VW84</accession>
<name>A0A9D1VW84_9FIRM</name>
<dbReference type="AlphaFoldDB" id="A0A9D1VW84"/>
<feature type="non-terminal residue" evidence="1">
    <location>
        <position position="72"/>
    </location>
</feature>
<reference evidence="1" key="2">
    <citation type="submission" date="2021-04" db="EMBL/GenBank/DDBJ databases">
        <authorList>
            <person name="Gilroy R."/>
        </authorList>
    </citation>
    <scope>NUCLEOTIDE SEQUENCE</scope>
    <source>
        <strain evidence="1">ChiSjej5B23-15282</strain>
    </source>
</reference>
<proteinExistence type="predicted"/>
<evidence type="ECO:0000313" key="1">
    <source>
        <dbReference type="EMBL" id="HIX47944.1"/>
    </source>
</evidence>
<sequence length="72" mass="8125">MDYGIFRPQLIDIKSKKSVIIKPSRICTNLIPYVIVVSSYNGRGDVMTDLNSLKKLVRENGYLYTRDVTSAG</sequence>
<evidence type="ECO:0000313" key="2">
    <source>
        <dbReference type="Proteomes" id="UP000824243"/>
    </source>
</evidence>
<comment type="caution">
    <text evidence="1">The sequence shown here is derived from an EMBL/GenBank/DDBJ whole genome shotgun (WGS) entry which is preliminary data.</text>
</comment>
<organism evidence="1 2">
    <name type="scientific">Candidatus Mediterraneibacter caccavium</name>
    <dbReference type="NCBI Taxonomy" id="2838661"/>
    <lineage>
        <taxon>Bacteria</taxon>
        <taxon>Bacillati</taxon>
        <taxon>Bacillota</taxon>
        <taxon>Clostridia</taxon>
        <taxon>Lachnospirales</taxon>
        <taxon>Lachnospiraceae</taxon>
        <taxon>Mediterraneibacter</taxon>
    </lineage>
</organism>
<dbReference type="Proteomes" id="UP000824243">
    <property type="component" value="Unassembled WGS sequence"/>
</dbReference>